<dbReference type="InterPro" id="IPR004675">
    <property type="entry name" value="AhpD_core"/>
</dbReference>
<organism evidence="2 3">
    <name type="scientific">Nocardioides ginsengisoli</name>
    <dbReference type="NCBI Taxonomy" id="363868"/>
    <lineage>
        <taxon>Bacteria</taxon>
        <taxon>Bacillati</taxon>
        <taxon>Actinomycetota</taxon>
        <taxon>Actinomycetes</taxon>
        <taxon>Propionibacteriales</taxon>
        <taxon>Nocardioidaceae</taxon>
        <taxon>Nocardioides</taxon>
    </lineage>
</organism>
<comment type="caution">
    <text evidence="2">The sequence shown here is derived from an EMBL/GenBank/DDBJ whole genome shotgun (WGS) entry which is preliminary data.</text>
</comment>
<reference evidence="3" key="1">
    <citation type="journal article" date="2019" name="Int. J. Syst. Evol. Microbiol.">
        <title>The Global Catalogue of Microorganisms (GCM) 10K type strain sequencing project: providing services to taxonomists for standard genome sequencing and annotation.</title>
        <authorList>
            <consortium name="The Broad Institute Genomics Platform"/>
            <consortium name="The Broad Institute Genome Sequencing Center for Infectious Disease"/>
            <person name="Wu L."/>
            <person name="Ma J."/>
        </authorList>
    </citation>
    <scope>NUCLEOTIDE SEQUENCE [LARGE SCALE GENOMIC DNA]</scope>
    <source>
        <strain evidence="3">CCUG 52478</strain>
    </source>
</reference>
<dbReference type="PANTHER" id="PTHR35446:SF2">
    <property type="entry name" value="CARBOXYMUCONOLACTONE DECARBOXYLASE-LIKE DOMAIN-CONTAINING PROTEIN"/>
    <property type="match status" value="1"/>
</dbReference>
<name>A0ABW3VX40_9ACTN</name>
<sequence>MSGSLYLDKAVPAAYGAATDLAREAGVAAEAAGLDRLLVELVNMRVSQINGCAFCLDLHHRRAVRAGESERRLAVLDAWQETGLFTVQERAALALAESITRLPDADARRHTEEESRTVLGDDAFAAVAWVALTMNAFNRISMTSHHPVK</sequence>
<proteinExistence type="predicted"/>
<dbReference type="InterPro" id="IPR029032">
    <property type="entry name" value="AhpD-like"/>
</dbReference>
<dbReference type="Proteomes" id="UP001597229">
    <property type="component" value="Unassembled WGS sequence"/>
</dbReference>
<dbReference type="InterPro" id="IPR003779">
    <property type="entry name" value="CMD-like"/>
</dbReference>
<accession>A0ABW3VX40</accession>
<evidence type="ECO:0000259" key="1">
    <source>
        <dbReference type="Pfam" id="PF02627"/>
    </source>
</evidence>
<gene>
    <name evidence="2" type="ORF">ACFQ3F_05905</name>
</gene>
<dbReference type="SUPFAM" id="SSF69118">
    <property type="entry name" value="AhpD-like"/>
    <property type="match status" value="1"/>
</dbReference>
<evidence type="ECO:0000313" key="3">
    <source>
        <dbReference type="Proteomes" id="UP001597229"/>
    </source>
</evidence>
<dbReference type="RefSeq" id="WP_367921450.1">
    <property type="nucleotide sequence ID" value="NZ_BAABAC010000042.1"/>
</dbReference>
<evidence type="ECO:0000313" key="2">
    <source>
        <dbReference type="EMBL" id="MFD1247315.1"/>
    </source>
</evidence>
<dbReference type="EMBL" id="JBHTLX010000008">
    <property type="protein sequence ID" value="MFD1247315.1"/>
    <property type="molecule type" value="Genomic_DNA"/>
</dbReference>
<dbReference type="NCBIfam" id="TIGR00778">
    <property type="entry name" value="ahpD_dom"/>
    <property type="match status" value="1"/>
</dbReference>
<keyword evidence="3" id="KW-1185">Reference proteome</keyword>
<dbReference type="PANTHER" id="PTHR35446">
    <property type="entry name" value="SI:CH211-175M2.5"/>
    <property type="match status" value="1"/>
</dbReference>
<dbReference type="Pfam" id="PF02627">
    <property type="entry name" value="CMD"/>
    <property type="match status" value="1"/>
</dbReference>
<dbReference type="Gene3D" id="1.20.1290.10">
    <property type="entry name" value="AhpD-like"/>
    <property type="match status" value="1"/>
</dbReference>
<feature type="domain" description="Carboxymuconolactone decarboxylase-like" evidence="1">
    <location>
        <begin position="23"/>
        <end position="97"/>
    </location>
</feature>
<protein>
    <submittedName>
        <fullName evidence="2">Carboxymuconolactone decarboxylase family protein</fullName>
    </submittedName>
</protein>